<dbReference type="InterPro" id="IPR049730">
    <property type="entry name" value="SNF2/RAD54-like_C"/>
</dbReference>
<feature type="region of interest" description="Disordered" evidence="2">
    <location>
        <begin position="838"/>
        <end position="919"/>
    </location>
</feature>
<dbReference type="SUPFAM" id="SSF52540">
    <property type="entry name" value="P-loop containing nucleoside triphosphate hydrolases"/>
    <property type="match status" value="2"/>
</dbReference>
<evidence type="ECO:0000313" key="6">
    <source>
        <dbReference type="Proteomes" id="UP000323011"/>
    </source>
</evidence>
<evidence type="ECO:0000256" key="2">
    <source>
        <dbReference type="SAM" id="MobiDB-lite"/>
    </source>
</evidence>
<feature type="region of interest" description="Disordered" evidence="2">
    <location>
        <begin position="1134"/>
        <end position="1164"/>
    </location>
</feature>
<dbReference type="Gene3D" id="3.40.50.10810">
    <property type="entry name" value="Tandem AAA-ATPase domain"/>
    <property type="match status" value="2"/>
</dbReference>
<dbReference type="GO" id="GO:0016787">
    <property type="term" value="F:hydrolase activity"/>
    <property type="evidence" value="ECO:0007669"/>
    <property type="project" value="UniProtKB-KW"/>
</dbReference>
<feature type="compositionally biased region" description="Low complexity" evidence="2">
    <location>
        <begin position="992"/>
        <end position="1006"/>
    </location>
</feature>
<feature type="compositionally biased region" description="Gly residues" evidence="2">
    <location>
        <begin position="1154"/>
        <end position="1164"/>
    </location>
</feature>
<feature type="compositionally biased region" description="Low complexity" evidence="2">
    <location>
        <begin position="873"/>
        <end position="896"/>
    </location>
</feature>
<dbReference type="GO" id="GO:0008094">
    <property type="term" value="F:ATP-dependent activity, acting on DNA"/>
    <property type="evidence" value="ECO:0007669"/>
    <property type="project" value="TreeGrafter"/>
</dbReference>
<dbReference type="Proteomes" id="UP000323011">
    <property type="component" value="Unassembled WGS sequence"/>
</dbReference>
<feature type="domain" description="Helicase ATP-binding" evidence="3">
    <location>
        <begin position="235"/>
        <end position="468"/>
    </location>
</feature>
<evidence type="ECO:0000256" key="1">
    <source>
        <dbReference type="ARBA" id="ARBA00022801"/>
    </source>
</evidence>
<feature type="compositionally biased region" description="Polar residues" evidence="2">
    <location>
        <begin position="613"/>
        <end position="623"/>
    </location>
</feature>
<evidence type="ECO:0000259" key="4">
    <source>
        <dbReference type="PROSITE" id="PS51194"/>
    </source>
</evidence>
<evidence type="ECO:0000313" key="5">
    <source>
        <dbReference type="EMBL" id="KAA0148968.1"/>
    </source>
</evidence>
<dbReference type="PROSITE" id="PS51194">
    <property type="entry name" value="HELICASE_CTER"/>
    <property type="match status" value="1"/>
</dbReference>
<reference evidence="5 6" key="1">
    <citation type="submission" date="2019-07" db="EMBL/GenBank/DDBJ databases">
        <title>Genomes of Cafeteria roenbergensis.</title>
        <authorList>
            <person name="Fischer M.G."/>
            <person name="Hackl T."/>
            <person name="Roman M."/>
        </authorList>
    </citation>
    <scope>NUCLEOTIDE SEQUENCE [LARGE SCALE GENOMIC DNA]</scope>
    <source>
        <strain evidence="5 6">BVI</strain>
    </source>
</reference>
<dbReference type="Pfam" id="PF00271">
    <property type="entry name" value="Helicase_C"/>
    <property type="match status" value="1"/>
</dbReference>
<feature type="region of interest" description="Disordered" evidence="2">
    <location>
        <begin position="270"/>
        <end position="290"/>
    </location>
</feature>
<feature type="region of interest" description="Disordered" evidence="2">
    <location>
        <begin position="120"/>
        <end position="174"/>
    </location>
</feature>
<dbReference type="GO" id="GO:0005524">
    <property type="term" value="F:ATP binding"/>
    <property type="evidence" value="ECO:0007669"/>
    <property type="project" value="InterPro"/>
</dbReference>
<feature type="compositionally biased region" description="Basic and acidic residues" evidence="2">
    <location>
        <begin position="840"/>
        <end position="854"/>
    </location>
</feature>
<feature type="region of interest" description="Disordered" evidence="2">
    <location>
        <begin position="933"/>
        <end position="1043"/>
    </location>
</feature>
<dbReference type="GO" id="GO:0005634">
    <property type="term" value="C:nucleus"/>
    <property type="evidence" value="ECO:0007669"/>
    <property type="project" value="TreeGrafter"/>
</dbReference>
<dbReference type="OMA" id="RIVIFEP"/>
<evidence type="ECO:0008006" key="7">
    <source>
        <dbReference type="Google" id="ProtNLM"/>
    </source>
</evidence>
<dbReference type="InterPro" id="IPR001650">
    <property type="entry name" value="Helicase_C-like"/>
</dbReference>
<dbReference type="InterPro" id="IPR000330">
    <property type="entry name" value="SNF2_N"/>
</dbReference>
<dbReference type="PANTHER" id="PTHR45629">
    <property type="entry name" value="SNF2/RAD54 FAMILY MEMBER"/>
    <property type="match status" value="1"/>
</dbReference>
<dbReference type="CDD" id="cd18793">
    <property type="entry name" value="SF2_C_SNF"/>
    <property type="match status" value="1"/>
</dbReference>
<dbReference type="InterPro" id="IPR014001">
    <property type="entry name" value="Helicase_ATP-bd"/>
</dbReference>
<evidence type="ECO:0000259" key="3">
    <source>
        <dbReference type="PROSITE" id="PS51192"/>
    </source>
</evidence>
<proteinExistence type="predicted"/>
<dbReference type="Pfam" id="PF00176">
    <property type="entry name" value="SNF2-rel_dom"/>
    <property type="match status" value="1"/>
</dbReference>
<sequence>MAGGGMGSELEGLFATQVDADEVEADIMARMLGASRAGVDTSASASAVSQLVASTRAAIRSAKQARGTQPHALDRLRFKLQMLLELQRARAAATSGTGGTEAEGAGPDFGTVLDVGDAARQSRQGTRGEGFEDDDADADDDDDGDDDDQEEVESERESDETASDGQPMWEADVRGTIRDDSERRSYARRVRMWLASGAGGADVAVGGQGRTQLWLPEEPAETLLPYQRTALRWMWLLHGQAVGGIVADEMGLGKTAQVLSFLGALRHSGAGGGKVPPKPTGGRQPQLAAGAAADGVSVASSMPSAAAHTTTAATAPQPRFKTEEQVAAAAPRLPCLVVCPATLLAHWFREATMWYAPLRVMVVHDSGWAIARHGWSVERALREARRERYDLVLMTYAGVRQHRGLLTAPGVRWQYVVLDEAHSIRNAAAEVTEVVKTLRCPHRLALTGSPVQNNLRELWSLVDFVFPGRLGDAPTFETTFAAPIAAGGWASASPAAQAMAFERAVVLRDSIRPYLLRRHKRDVATQLPAKTERVVFCPFTPLQMRCYLAYTESDEVALAAAGRRMAFKAMSVLRSICNHPWLVAGGRMTHRALASDKPAKSGAHDRWGVSGDDNGNGSASLSEGSGRAWGPRSGPLDPALQRLVTQEPGLFADAPRWWDSGKLRVLVSKMAEWKRGGHRCLVFCQGVRMLGVLEELCDAHGWTFKRMDGSTPVRRRQAMVDQFNGDPDCFAFLMTTRTGGIGLNLTGANRVAIVDPDWNPSTDAQARERSWRLGQKREVQVCRLLSKGTIEERIYQRQVFKTVMQRRVLANPDQKSRFLAGDLMDMFSIDARRVPLVPEDLPRRRTPLDAGRDDSDPDSDAGADDGGAGESGAGSSRQRHGTGAAAAGAAASPHPGSGSGSETPDDAGSTAAAEQPALAKHDSFVTELLGAAARGAGAGDEAEGRAAQLMQSAASVDVSLRREARLAARRAASMIRRPRRDGQRKSMSVAESASGQRARASTASARAVRDSSPSRGAKRARSEAEEDDGRPLPATSLVGTSYRDDSPGVLRLPLRVNTPGAVVAANLGRSAKQAAAAELLARGEQAGTQHKRARSLFAGAVAGIGELEAGTDAVLHSSSLLARLRQLHRARQPMQAAASAVSRDGSRSARISGARGGAMRGWDS</sequence>
<dbReference type="InterPro" id="IPR038718">
    <property type="entry name" value="SNF2-like_sf"/>
</dbReference>
<feature type="compositionally biased region" description="Basic and acidic residues" evidence="2">
    <location>
        <begin position="593"/>
        <end position="607"/>
    </location>
</feature>
<feature type="region of interest" description="Disordered" evidence="2">
    <location>
        <begin position="593"/>
        <end position="632"/>
    </location>
</feature>
<dbReference type="AlphaFoldDB" id="A0A5A8C826"/>
<name>A0A5A8C826_CAFRO</name>
<keyword evidence="1" id="KW-0378">Hydrolase</keyword>
<protein>
    <recommendedName>
        <fullName evidence="7">DNA excision repair protein ERCC-6</fullName>
    </recommendedName>
</protein>
<accession>A0A5A8C826</accession>
<dbReference type="EMBL" id="VLTN01000047">
    <property type="protein sequence ID" value="KAA0148968.1"/>
    <property type="molecule type" value="Genomic_DNA"/>
</dbReference>
<dbReference type="GO" id="GO:0006283">
    <property type="term" value="P:transcription-coupled nucleotide-excision repair"/>
    <property type="evidence" value="ECO:0007669"/>
    <property type="project" value="TreeGrafter"/>
</dbReference>
<dbReference type="Gene3D" id="3.40.50.300">
    <property type="entry name" value="P-loop containing nucleotide triphosphate hydrolases"/>
    <property type="match status" value="1"/>
</dbReference>
<feature type="domain" description="Helicase C-terminal" evidence="4">
    <location>
        <begin position="662"/>
        <end position="824"/>
    </location>
</feature>
<keyword evidence="6" id="KW-1185">Reference proteome</keyword>
<dbReference type="SMART" id="SM00490">
    <property type="entry name" value="HELICc"/>
    <property type="match status" value="1"/>
</dbReference>
<dbReference type="InterPro" id="IPR050496">
    <property type="entry name" value="SNF2_RAD54_helicase_repair"/>
</dbReference>
<gene>
    <name evidence="5" type="ORF">FNF29_06252</name>
</gene>
<dbReference type="SMART" id="SM00487">
    <property type="entry name" value="DEXDc"/>
    <property type="match status" value="1"/>
</dbReference>
<feature type="compositionally biased region" description="Acidic residues" evidence="2">
    <location>
        <begin position="131"/>
        <end position="162"/>
    </location>
</feature>
<feature type="region of interest" description="Disordered" evidence="2">
    <location>
        <begin position="94"/>
        <end position="113"/>
    </location>
</feature>
<dbReference type="PANTHER" id="PTHR45629:SF7">
    <property type="entry name" value="DNA EXCISION REPAIR PROTEIN ERCC-6-RELATED"/>
    <property type="match status" value="1"/>
</dbReference>
<dbReference type="PROSITE" id="PS51192">
    <property type="entry name" value="HELICASE_ATP_BIND_1"/>
    <property type="match status" value="1"/>
</dbReference>
<dbReference type="InterPro" id="IPR027417">
    <property type="entry name" value="P-loop_NTPase"/>
</dbReference>
<organism evidence="5 6">
    <name type="scientific">Cafeteria roenbergensis</name>
    <name type="common">Marine flagellate</name>
    <dbReference type="NCBI Taxonomy" id="33653"/>
    <lineage>
        <taxon>Eukaryota</taxon>
        <taxon>Sar</taxon>
        <taxon>Stramenopiles</taxon>
        <taxon>Bigyra</taxon>
        <taxon>Opalozoa</taxon>
        <taxon>Bicosoecida</taxon>
        <taxon>Cafeteriaceae</taxon>
        <taxon>Cafeteria</taxon>
    </lineage>
</organism>
<comment type="caution">
    <text evidence="5">The sequence shown here is derived from an EMBL/GenBank/DDBJ whole genome shotgun (WGS) entry which is preliminary data.</text>
</comment>